<reference evidence="2 3" key="1">
    <citation type="journal article" date="2016" name="Nat. Commun.">
        <title>Thousands of microbial genomes shed light on interconnected biogeochemical processes in an aquifer system.</title>
        <authorList>
            <person name="Anantharaman K."/>
            <person name="Brown C.T."/>
            <person name="Hug L.A."/>
            <person name="Sharon I."/>
            <person name="Castelle C.J."/>
            <person name="Probst A.J."/>
            <person name="Thomas B.C."/>
            <person name="Singh A."/>
            <person name="Wilkins M.J."/>
            <person name="Karaoz U."/>
            <person name="Brodie E.L."/>
            <person name="Williams K.H."/>
            <person name="Hubbard S.S."/>
            <person name="Banfield J.F."/>
        </authorList>
    </citation>
    <scope>NUCLEOTIDE SEQUENCE [LARGE SCALE GENOMIC DNA]</scope>
</reference>
<name>A0A1F5NSI1_9BACT</name>
<comment type="caution">
    <text evidence="2">The sequence shown here is derived from an EMBL/GenBank/DDBJ whole genome shotgun (WGS) entry which is preliminary data.</text>
</comment>
<dbReference type="InterPro" id="IPR012902">
    <property type="entry name" value="N_methyl_site"/>
</dbReference>
<feature type="transmembrane region" description="Helical" evidence="1">
    <location>
        <begin position="6"/>
        <end position="27"/>
    </location>
</feature>
<keyword evidence="1" id="KW-0472">Membrane</keyword>
<proteinExistence type="predicted"/>
<gene>
    <name evidence="2" type="ORF">A2660_00810</name>
</gene>
<dbReference type="Pfam" id="PF07963">
    <property type="entry name" value="N_methyl"/>
    <property type="match status" value="1"/>
</dbReference>
<sequence length="183" mass="19386">MKQRGFTLIELLVVVFLITLISGISIANFRSGEKRRAVALASDTVISAIRTAQNYALTGKKTNNANGACRSAEFYWIEFAYATPTAMTLSAENTCGSVDLIETYILPARSQIRAGGLSLNGSAAITDLSIIFYPPFGTLEAMVDDTGSTSPVSFTTATIIVETSEGDISKSITIDGVAGRIGE</sequence>
<dbReference type="AlphaFoldDB" id="A0A1F5NSI1"/>
<evidence type="ECO:0000313" key="2">
    <source>
        <dbReference type="EMBL" id="OGE80635.1"/>
    </source>
</evidence>
<evidence type="ECO:0008006" key="4">
    <source>
        <dbReference type="Google" id="ProtNLM"/>
    </source>
</evidence>
<organism evidence="2 3">
    <name type="scientific">Candidatus Doudnabacteria bacterium RIFCSPHIGHO2_01_FULL_45_18</name>
    <dbReference type="NCBI Taxonomy" id="1817823"/>
    <lineage>
        <taxon>Bacteria</taxon>
        <taxon>Candidatus Doudnaibacteriota</taxon>
    </lineage>
</organism>
<dbReference type="InterPro" id="IPR045584">
    <property type="entry name" value="Pilin-like"/>
</dbReference>
<dbReference type="EMBL" id="MFEJ01000003">
    <property type="protein sequence ID" value="OGE80635.1"/>
    <property type="molecule type" value="Genomic_DNA"/>
</dbReference>
<dbReference type="NCBIfam" id="TIGR02532">
    <property type="entry name" value="IV_pilin_GFxxxE"/>
    <property type="match status" value="1"/>
</dbReference>
<dbReference type="PROSITE" id="PS00409">
    <property type="entry name" value="PROKAR_NTER_METHYL"/>
    <property type="match status" value="1"/>
</dbReference>
<dbReference type="SUPFAM" id="SSF54523">
    <property type="entry name" value="Pili subunits"/>
    <property type="match status" value="1"/>
</dbReference>
<accession>A0A1F5NSI1</accession>
<keyword evidence="1" id="KW-1133">Transmembrane helix</keyword>
<dbReference type="Proteomes" id="UP000176233">
    <property type="component" value="Unassembled WGS sequence"/>
</dbReference>
<evidence type="ECO:0000313" key="3">
    <source>
        <dbReference type="Proteomes" id="UP000176233"/>
    </source>
</evidence>
<protein>
    <recommendedName>
        <fullName evidence="4">General secretion pathway GspH domain-containing protein</fullName>
    </recommendedName>
</protein>
<keyword evidence="1" id="KW-0812">Transmembrane</keyword>
<evidence type="ECO:0000256" key="1">
    <source>
        <dbReference type="SAM" id="Phobius"/>
    </source>
</evidence>
<dbReference type="Gene3D" id="3.30.700.10">
    <property type="entry name" value="Glycoprotein, Type 4 Pilin"/>
    <property type="match status" value="1"/>
</dbReference>